<dbReference type="Proteomes" id="UP001497482">
    <property type="component" value="Chromosome 12"/>
</dbReference>
<name>A0AAV2JLA2_KNICA</name>
<reference evidence="1 2" key="1">
    <citation type="submission" date="2024-04" db="EMBL/GenBank/DDBJ databases">
        <authorList>
            <person name="Waldvogel A.-M."/>
            <person name="Schoenle A."/>
        </authorList>
    </citation>
    <scope>NUCLEOTIDE SEQUENCE [LARGE SCALE GENOMIC DNA]</scope>
</reference>
<proteinExistence type="predicted"/>
<dbReference type="AlphaFoldDB" id="A0AAV2JLA2"/>
<protein>
    <submittedName>
        <fullName evidence="1">Uncharacterized protein</fullName>
    </submittedName>
</protein>
<gene>
    <name evidence="1" type="ORF">KC01_LOCUS7438</name>
</gene>
<keyword evidence="2" id="KW-1185">Reference proteome</keyword>
<evidence type="ECO:0000313" key="1">
    <source>
        <dbReference type="EMBL" id="CAL1575974.1"/>
    </source>
</evidence>
<sequence>MKTGHLLRSYPAPPLPIVTPQQEALVTLELTHGAVCRSWDQHNHTTDFPTLFSPQTALPGRVHGARRPHRTTAWTRVSCRGRRRP</sequence>
<accession>A0AAV2JLA2</accession>
<dbReference type="EMBL" id="OZ035834">
    <property type="protein sequence ID" value="CAL1575974.1"/>
    <property type="molecule type" value="Genomic_DNA"/>
</dbReference>
<organism evidence="1 2">
    <name type="scientific">Knipowitschia caucasica</name>
    <name type="common">Caucasian dwarf goby</name>
    <name type="synonym">Pomatoschistus caucasicus</name>
    <dbReference type="NCBI Taxonomy" id="637954"/>
    <lineage>
        <taxon>Eukaryota</taxon>
        <taxon>Metazoa</taxon>
        <taxon>Chordata</taxon>
        <taxon>Craniata</taxon>
        <taxon>Vertebrata</taxon>
        <taxon>Euteleostomi</taxon>
        <taxon>Actinopterygii</taxon>
        <taxon>Neopterygii</taxon>
        <taxon>Teleostei</taxon>
        <taxon>Neoteleostei</taxon>
        <taxon>Acanthomorphata</taxon>
        <taxon>Gobiaria</taxon>
        <taxon>Gobiiformes</taxon>
        <taxon>Gobioidei</taxon>
        <taxon>Gobiidae</taxon>
        <taxon>Gobiinae</taxon>
        <taxon>Knipowitschia</taxon>
    </lineage>
</organism>
<evidence type="ECO:0000313" key="2">
    <source>
        <dbReference type="Proteomes" id="UP001497482"/>
    </source>
</evidence>